<dbReference type="Pfam" id="PF04663">
    <property type="entry name" value="Phenol_monoox"/>
    <property type="match status" value="1"/>
</dbReference>
<dbReference type="OrthoDB" id="5343663at2"/>
<gene>
    <name evidence="1" type="ORF">RR42_s2489</name>
</gene>
<keyword evidence="1" id="KW-0560">Oxidoreductase</keyword>
<evidence type="ECO:0000313" key="1">
    <source>
        <dbReference type="EMBL" id="AJG24071.1"/>
    </source>
</evidence>
<proteinExistence type="predicted"/>
<dbReference type="EC" id="1.14.13.7" evidence="1"/>
<evidence type="ECO:0000313" key="2">
    <source>
        <dbReference type="Proteomes" id="UP000031843"/>
    </source>
</evidence>
<protein>
    <submittedName>
        <fullName evidence="1">Phenol hydroxylase, P4 oxygenase component DmpO</fullName>
        <ecNumber evidence="1">1.14.13.7</ecNumber>
    </submittedName>
</protein>
<dbReference type="RefSeq" id="WP_043356090.1">
    <property type="nucleotide sequence ID" value="NZ_CP010537.1"/>
</dbReference>
<dbReference type="InterPro" id="IPR043010">
    <property type="entry name" value="Phenol_hydroxylase_sf"/>
</dbReference>
<sequence length="119" mass="13394">MSVVSIGPYAFEPADREAVFHGNRLLYIGWDRHLLFCAPHCLPLPPSMRLREVVENVLPGVYGYHPDFARIDWTRVAWLRGSEPWQPDLDRTLEENGLGHKAVIRFRTPGLDGIGGSGS</sequence>
<dbReference type="InterPro" id="IPR006756">
    <property type="entry name" value="Phenol_hydroxylase"/>
</dbReference>
<dbReference type="STRING" id="68895.RR42_s2489"/>
<name>A0A0C4YTY7_9BURK</name>
<dbReference type="Gene3D" id="3.10.20.560">
    <property type="entry name" value="Phenol hydroxylase"/>
    <property type="match status" value="1"/>
</dbReference>
<dbReference type="AlphaFoldDB" id="A0A0C4YTY7"/>
<dbReference type="Proteomes" id="UP000031843">
    <property type="component" value="Chromosome secondary"/>
</dbReference>
<organism evidence="1 2">
    <name type="scientific">Cupriavidus basilensis</name>
    <dbReference type="NCBI Taxonomy" id="68895"/>
    <lineage>
        <taxon>Bacteria</taxon>
        <taxon>Pseudomonadati</taxon>
        <taxon>Pseudomonadota</taxon>
        <taxon>Betaproteobacteria</taxon>
        <taxon>Burkholderiales</taxon>
        <taxon>Burkholderiaceae</taxon>
        <taxon>Cupriavidus</taxon>
    </lineage>
</organism>
<keyword evidence="2" id="KW-1185">Reference proteome</keyword>
<dbReference type="GO" id="GO:0018662">
    <property type="term" value="F:phenol 2-monooxygenase activity"/>
    <property type="evidence" value="ECO:0007669"/>
    <property type="project" value="UniProtKB-EC"/>
</dbReference>
<accession>A0A0C4YTY7</accession>
<dbReference type="KEGG" id="cbw:RR42_s2489"/>
<reference evidence="1 2" key="1">
    <citation type="journal article" date="2015" name="Genome Announc.">
        <title>Complete Genome Sequence of Cupriavidus basilensis 4G11, Isolated from the Oak Ridge Field Research Center Site.</title>
        <authorList>
            <person name="Ray J."/>
            <person name="Waters R.J."/>
            <person name="Skerker J.M."/>
            <person name="Kuehl J.V."/>
            <person name="Price M.N."/>
            <person name="Huang J."/>
            <person name="Chakraborty R."/>
            <person name="Arkin A.P."/>
            <person name="Deutschbauer A."/>
        </authorList>
    </citation>
    <scope>NUCLEOTIDE SEQUENCE [LARGE SCALE GENOMIC DNA]</scope>
    <source>
        <strain evidence="1">4G11</strain>
    </source>
</reference>
<dbReference type="EMBL" id="CP010537">
    <property type="protein sequence ID" value="AJG24071.1"/>
    <property type="molecule type" value="Genomic_DNA"/>
</dbReference>